<feature type="domain" description="DUF4340" evidence="2">
    <location>
        <begin position="86"/>
        <end position="171"/>
    </location>
</feature>
<dbReference type="Proteomes" id="UP001489509">
    <property type="component" value="Unassembled WGS sequence"/>
</dbReference>
<keyword evidence="1" id="KW-0812">Transmembrane</keyword>
<accession>A0ABV1E1B1</accession>
<evidence type="ECO:0000259" key="2">
    <source>
        <dbReference type="Pfam" id="PF14238"/>
    </source>
</evidence>
<dbReference type="RefSeq" id="WP_349218917.1">
    <property type="nucleotide sequence ID" value="NZ_JBBMFD010000007.1"/>
</dbReference>
<gene>
    <name evidence="3" type="ORF">WMO26_06045</name>
</gene>
<keyword evidence="4" id="KW-1185">Reference proteome</keyword>
<protein>
    <submittedName>
        <fullName evidence="3">DUF4340 domain-containing protein</fullName>
    </submittedName>
</protein>
<proteinExistence type="predicted"/>
<reference evidence="3 4" key="1">
    <citation type="submission" date="2024-03" db="EMBL/GenBank/DDBJ databases">
        <title>Human intestinal bacterial collection.</title>
        <authorList>
            <person name="Pauvert C."/>
            <person name="Hitch T.C.A."/>
            <person name="Clavel T."/>
        </authorList>
    </citation>
    <scope>NUCLEOTIDE SEQUENCE [LARGE SCALE GENOMIC DNA]</scope>
    <source>
        <strain evidence="3 4">CLA-JM-H44</strain>
    </source>
</reference>
<evidence type="ECO:0000313" key="3">
    <source>
        <dbReference type="EMBL" id="MEQ2440387.1"/>
    </source>
</evidence>
<name>A0ABV1E1B1_9FIRM</name>
<feature type="transmembrane region" description="Helical" evidence="1">
    <location>
        <begin position="7"/>
        <end position="29"/>
    </location>
</feature>
<keyword evidence="1" id="KW-1133">Transmembrane helix</keyword>
<dbReference type="Pfam" id="PF14238">
    <property type="entry name" value="DUF4340"/>
    <property type="match status" value="2"/>
</dbReference>
<dbReference type="InterPro" id="IPR025641">
    <property type="entry name" value="DUF4340"/>
</dbReference>
<keyword evidence="1" id="KW-0472">Membrane</keyword>
<organism evidence="3 4">
    <name type="scientific">Solibaculum intestinale</name>
    <dbReference type="NCBI Taxonomy" id="3133165"/>
    <lineage>
        <taxon>Bacteria</taxon>
        <taxon>Bacillati</taxon>
        <taxon>Bacillota</taxon>
        <taxon>Clostridia</taxon>
        <taxon>Eubacteriales</taxon>
        <taxon>Oscillospiraceae</taxon>
        <taxon>Solibaculum</taxon>
    </lineage>
</organism>
<sequence>MRKQVKTLIIVGVVIVVLALATGALFLFGSGGGGESSSSASQHELAATFVDKTSDDVQSVTVQNEKGEFTAQREEDALTISLLSGLATNSTELENLAVAASGFYAERLIEENPSHPADFGLDPAAAQVSVTYTDGSTFSIELGNASASGGRYARIPGETKVYLLTETTDSFFYGVNQFVSNVIFDAGLTEEQKDEAVFVKAELGGTLHPQPIVIESNPYKNVETHPAGYVDKAITSPYFAGASVSVDNAFPSGLTKILASSVEAVVTDPAQLAQYGLDQPYSTLSFSFQSGDETYNGSLWIGSKNDEGNYYATTADRRVVYVVKADNVSYMELTDRQLLYPIPVLINIQLLSSFDIDASQVTAKFEPVVTEENGSKTVTGGVANGNGVSADCIKKLYESLGKLSADEITDREPAGERLMTVTYRFSDGATAPITVDYYYDTARTVLVKVNGLENAPNYIMQRKAIDSFLNKTQKALNGEVVVPSATD</sequence>
<evidence type="ECO:0000256" key="1">
    <source>
        <dbReference type="SAM" id="Phobius"/>
    </source>
</evidence>
<feature type="domain" description="DUF4340" evidence="2">
    <location>
        <begin position="259"/>
        <end position="409"/>
    </location>
</feature>
<comment type="caution">
    <text evidence="3">The sequence shown here is derived from an EMBL/GenBank/DDBJ whole genome shotgun (WGS) entry which is preliminary data.</text>
</comment>
<evidence type="ECO:0000313" key="4">
    <source>
        <dbReference type="Proteomes" id="UP001489509"/>
    </source>
</evidence>
<dbReference type="EMBL" id="JBBMFD010000007">
    <property type="protein sequence ID" value="MEQ2440387.1"/>
    <property type="molecule type" value="Genomic_DNA"/>
</dbReference>